<keyword evidence="2" id="KW-1185">Reference proteome</keyword>
<dbReference type="eggNOG" id="ENOG5032NWE">
    <property type="taxonomic scope" value="Bacteria"/>
</dbReference>
<gene>
    <name evidence="1" type="ORF">HPMG_01110</name>
</gene>
<sequence>MRNKRIKTKISIWCEGKTELNYFDSIKSIIAKENINIECEELKNKSYKNIWIKLSREKSLYDKIFIAVDLDRANNDEVELENLQRLISDVKKSKGQTFLFLSYENFEVWLMYHFEDNSRNNKANFLKTMGFESSKDFKANSSNLYNQIVSKGGSIENAENYFRKRDLFCNRDCSINKNNINHIQSNLYYFRDLIEELALKRK</sequence>
<name>C5F059_9HELI</name>
<organism evidence="1 2">
    <name type="scientific">Helicobacter pullorum MIT 98-5489</name>
    <dbReference type="NCBI Taxonomy" id="537972"/>
    <lineage>
        <taxon>Bacteria</taxon>
        <taxon>Pseudomonadati</taxon>
        <taxon>Campylobacterota</taxon>
        <taxon>Epsilonproteobacteria</taxon>
        <taxon>Campylobacterales</taxon>
        <taxon>Helicobacteraceae</taxon>
        <taxon>Helicobacter</taxon>
    </lineage>
</organism>
<evidence type="ECO:0008006" key="3">
    <source>
        <dbReference type="Google" id="ProtNLM"/>
    </source>
</evidence>
<reference evidence="2" key="1">
    <citation type="journal article" date="2014" name="Genome Announc.">
        <title>Draft genome sequences of six enterohepatic helicobacter species isolated from humans and one from rhesus macaques.</title>
        <authorList>
            <person name="Shen Z."/>
            <person name="Sheh A."/>
            <person name="Young S.K."/>
            <person name="Abouelliel A."/>
            <person name="Ward D.V."/>
            <person name="Earl A.M."/>
            <person name="Fox J.G."/>
        </authorList>
    </citation>
    <scope>NUCLEOTIDE SEQUENCE [LARGE SCALE GENOMIC DNA]</scope>
    <source>
        <strain evidence="2">MIT 98-5489</strain>
    </source>
</reference>
<dbReference type="RefSeq" id="WP_005022110.1">
    <property type="nucleotide sequence ID" value="NZ_DS990443.1"/>
</dbReference>
<accession>C5F059</accession>
<evidence type="ECO:0000313" key="2">
    <source>
        <dbReference type="Proteomes" id="UP000003953"/>
    </source>
</evidence>
<protein>
    <recommendedName>
        <fullName evidence="3">RloB-like protein</fullName>
    </recommendedName>
</protein>
<dbReference type="Pfam" id="PF13707">
    <property type="entry name" value="RloB"/>
    <property type="match status" value="1"/>
</dbReference>
<proteinExistence type="predicted"/>
<dbReference type="InterPro" id="IPR025591">
    <property type="entry name" value="RloB"/>
</dbReference>
<dbReference type="AlphaFoldDB" id="C5F059"/>
<dbReference type="Proteomes" id="UP000003953">
    <property type="component" value="Unassembled WGS sequence"/>
</dbReference>
<evidence type="ECO:0000313" key="1">
    <source>
        <dbReference type="EMBL" id="EEQ63653.1"/>
    </source>
</evidence>
<dbReference type="EMBL" id="DS990443">
    <property type="protein sequence ID" value="EEQ63653.1"/>
    <property type="molecule type" value="Genomic_DNA"/>
</dbReference>
<dbReference type="HOGENOM" id="CLU_1353089_0_0_7"/>